<dbReference type="SUPFAM" id="SSF52777">
    <property type="entry name" value="CoA-dependent acyltransferases"/>
    <property type="match status" value="1"/>
</dbReference>
<protein>
    <recommendedName>
        <fullName evidence="2">Condensation domain-containing protein</fullName>
    </recommendedName>
</protein>
<dbReference type="GO" id="GO:0003824">
    <property type="term" value="F:catalytic activity"/>
    <property type="evidence" value="ECO:0007669"/>
    <property type="project" value="InterPro"/>
</dbReference>
<dbReference type="PANTHER" id="PTHR45527">
    <property type="entry name" value="NONRIBOSOMAL PEPTIDE SYNTHETASE"/>
    <property type="match status" value="1"/>
</dbReference>
<name>A0A6G0WIK1_9STRA</name>
<keyword evidence="1" id="KW-0472">Membrane</keyword>
<dbReference type="Proteomes" id="UP000481153">
    <property type="component" value="Unassembled WGS sequence"/>
</dbReference>
<keyword evidence="4" id="KW-1185">Reference proteome</keyword>
<dbReference type="GO" id="GO:0031177">
    <property type="term" value="F:phosphopantetheine binding"/>
    <property type="evidence" value="ECO:0007669"/>
    <property type="project" value="TreeGrafter"/>
</dbReference>
<dbReference type="GO" id="GO:0005737">
    <property type="term" value="C:cytoplasm"/>
    <property type="evidence" value="ECO:0007669"/>
    <property type="project" value="TreeGrafter"/>
</dbReference>
<dbReference type="PANTHER" id="PTHR45527:SF1">
    <property type="entry name" value="FATTY ACID SYNTHASE"/>
    <property type="match status" value="1"/>
</dbReference>
<dbReference type="EMBL" id="VJMJ01000202">
    <property type="protein sequence ID" value="KAF0727039.1"/>
    <property type="molecule type" value="Genomic_DNA"/>
</dbReference>
<evidence type="ECO:0000313" key="4">
    <source>
        <dbReference type="Proteomes" id="UP000481153"/>
    </source>
</evidence>
<evidence type="ECO:0000313" key="3">
    <source>
        <dbReference type="EMBL" id="KAF0727039.1"/>
    </source>
</evidence>
<dbReference type="Pfam" id="PF00668">
    <property type="entry name" value="Condensation"/>
    <property type="match status" value="1"/>
</dbReference>
<evidence type="ECO:0000256" key="1">
    <source>
        <dbReference type="SAM" id="Phobius"/>
    </source>
</evidence>
<dbReference type="VEuPathDB" id="FungiDB:AeMF1_005824"/>
<dbReference type="GO" id="GO:0043041">
    <property type="term" value="P:amino acid activation for nonribosomal peptide biosynthetic process"/>
    <property type="evidence" value="ECO:0007669"/>
    <property type="project" value="TreeGrafter"/>
</dbReference>
<reference evidence="3 4" key="1">
    <citation type="submission" date="2019-07" db="EMBL/GenBank/DDBJ databases">
        <title>Genomics analysis of Aphanomyces spp. identifies a new class of oomycete effector associated with host adaptation.</title>
        <authorList>
            <person name="Gaulin E."/>
        </authorList>
    </citation>
    <scope>NUCLEOTIDE SEQUENCE [LARGE SCALE GENOMIC DNA]</scope>
    <source>
        <strain evidence="3 4">ATCC 201684</strain>
    </source>
</reference>
<sequence>SVDHDTILSSAKLIGVPLTIILQYAWAATWRKYSKRNAIAFVQTMANRTLPVPDADKIIGPLMNESPFRIRFDDDSMPIATQLRVLYREEAKLTAHSHTSTSRIETWCGTPPGRTLCDTRFVYQNFPHMENSTSSGRPQFQVTTRNKELLQSVGIDTAAIEASQQSQFTYMIGIELNGNNIVAKGVHDPAKMSSIQAEVILSEFDKTLLDILAATKA</sequence>
<evidence type="ECO:0000259" key="2">
    <source>
        <dbReference type="Pfam" id="PF00668"/>
    </source>
</evidence>
<comment type="caution">
    <text evidence="3">The sequence shown here is derived from an EMBL/GenBank/DDBJ whole genome shotgun (WGS) entry which is preliminary data.</text>
</comment>
<dbReference type="AlphaFoldDB" id="A0A6G0WIK1"/>
<dbReference type="Gene3D" id="3.30.559.30">
    <property type="entry name" value="Nonribosomal peptide synthetase, condensation domain"/>
    <property type="match status" value="1"/>
</dbReference>
<gene>
    <name evidence="3" type="ORF">Ae201684_014779</name>
</gene>
<dbReference type="InterPro" id="IPR001242">
    <property type="entry name" value="Condensation_dom"/>
</dbReference>
<feature type="domain" description="Condensation" evidence="2">
    <location>
        <begin position="4"/>
        <end position="211"/>
    </location>
</feature>
<dbReference type="GO" id="GO:0044550">
    <property type="term" value="P:secondary metabolite biosynthetic process"/>
    <property type="evidence" value="ECO:0007669"/>
    <property type="project" value="TreeGrafter"/>
</dbReference>
<feature type="transmembrane region" description="Helical" evidence="1">
    <location>
        <begin position="6"/>
        <end position="26"/>
    </location>
</feature>
<accession>A0A6G0WIK1</accession>
<keyword evidence="1" id="KW-0812">Transmembrane</keyword>
<organism evidence="3 4">
    <name type="scientific">Aphanomyces euteiches</name>
    <dbReference type="NCBI Taxonomy" id="100861"/>
    <lineage>
        <taxon>Eukaryota</taxon>
        <taxon>Sar</taxon>
        <taxon>Stramenopiles</taxon>
        <taxon>Oomycota</taxon>
        <taxon>Saprolegniomycetes</taxon>
        <taxon>Saprolegniales</taxon>
        <taxon>Verrucalvaceae</taxon>
        <taxon>Aphanomyces</taxon>
    </lineage>
</organism>
<feature type="non-terminal residue" evidence="3">
    <location>
        <position position="1"/>
    </location>
</feature>
<proteinExistence type="predicted"/>
<keyword evidence="1" id="KW-1133">Transmembrane helix</keyword>